<keyword evidence="2" id="KW-1185">Reference proteome</keyword>
<organism evidence="1 2">
    <name type="scientific">Caulobacter phage CcrBL10</name>
    <dbReference type="NCBI Taxonomy" id="2283269"/>
    <lineage>
        <taxon>Viruses</taxon>
        <taxon>Duplodnaviria</taxon>
        <taxon>Heunggongvirae</taxon>
        <taxon>Uroviricota</taxon>
        <taxon>Caudoviricetes</taxon>
        <taxon>Jeanschmidtviridae</taxon>
        <taxon>Poindextervirus</taxon>
        <taxon>Poindextervirus BL10</taxon>
    </lineage>
</organism>
<dbReference type="EMBL" id="MH588544">
    <property type="protein sequence ID" value="AXQ68228.1"/>
    <property type="molecule type" value="Genomic_DNA"/>
</dbReference>
<reference evidence="1 2" key="1">
    <citation type="submission" date="2018-07" db="EMBL/GenBank/DDBJ databases">
        <title>Giant CbK-like Caulobacter bacteriophages have genetically divergent genomes.</title>
        <authorList>
            <person name="Wilson K.M."/>
            <person name="Ely B."/>
        </authorList>
    </citation>
    <scope>NUCLEOTIDE SEQUENCE [LARGE SCALE GENOMIC DNA]</scope>
</reference>
<proteinExistence type="predicted"/>
<dbReference type="Proteomes" id="UP000258997">
    <property type="component" value="Segment"/>
</dbReference>
<evidence type="ECO:0000313" key="1">
    <source>
        <dbReference type="EMBL" id="AXQ68228.1"/>
    </source>
</evidence>
<sequence>MTVTCPACAAQWDGLDEAVSVAEIELLAVALYESQERLYAHGLDEPRKTWVEARLATRQMYRAMAHKMIDEHLEHREPAA</sequence>
<gene>
    <name evidence="1" type="ORF">CcrBL10_gp024</name>
</gene>
<name>A0A385EBW7_9CAUD</name>
<accession>A0A385EBW7</accession>
<evidence type="ECO:0000313" key="2">
    <source>
        <dbReference type="Proteomes" id="UP000258997"/>
    </source>
</evidence>
<protein>
    <submittedName>
        <fullName evidence="1">Uncharacterized protein</fullName>
    </submittedName>
</protein>